<keyword evidence="2" id="KW-0808">Transferase</keyword>
<keyword evidence="3" id="KW-1185">Reference proteome</keyword>
<dbReference type="PANTHER" id="PTHR14911:SF13">
    <property type="entry name" value="TRNA (GUANINE(6)-N2)-METHYLTRANSFERASE THUMP3"/>
    <property type="match status" value="1"/>
</dbReference>
<reference evidence="2 3" key="1">
    <citation type="submission" date="2021-04" db="EMBL/GenBank/DDBJ databases">
        <title>Paenibacillus sp. DLE-14 whole genome sequence.</title>
        <authorList>
            <person name="Ham Y.J."/>
        </authorList>
    </citation>
    <scope>NUCLEOTIDE SEQUENCE [LARGE SCALE GENOMIC DNA]</scope>
    <source>
        <strain evidence="2 3">DLE-14</strain>
    </source>
</reference>
<dbReference type="InterPro" id="IPR029063">
    <property type="entry name" value="SAM-dependent_MTases_sf"/>
</dbReference>
<evidence type="ECO:0000313" key="2">
    <source>
        <dbReference type="EMBL" id="MBP3966363.1"/>
    </source>
</evidence>
<gene>
    <name evidence="2" type="ORF">I8J30_27030</name>
</gene>
<dbReference type="Gene3D" id="3.40.50.150">
    <property type="entry name" value="Vaccinia Virus protein VP39"/>
    <property type="match status" value="1"/>
</dbReference>
<proteinExistence type="predicted"/>
<accession>A0ABS5CKG4</accession>
<dbReference type="SUPFAM" id="SSF53335">
    <property type="entry name" value="S-adenosyl-L-methionine-dependent methyltransferases"/>
    <property type="match status" value="1"/>
</dbReference>
<comment type="caution">
    <text evidence="2">The sequence shown here is derived from an EMBL/GenBank/DDBJ whole genome shotgun (WGS) entry which is preliminary data.</text>
</comment>
<evidence type="ECO:0000259" key="1">
    <source>
        <dbReference type="Pfam" id="PF01170"/>
    </source>
</evidence>
<dbReference type="EMBL" id="JAGKSP010000017">
    <property type="protein sequence ID" value="MBP3966363.1"/>
    <property type="molecule type" value="Genomic_DNA"/>
</dbReference>
<dbReference type="InterPro" id="IPR000241">
    <property type="entry name" value="RlmKL-like_Mtase"/>
</dbReference>
<dbReference type="Pfam" id="PF01170">
    <property type="entry name" value="UPF0020"/>
    <property type="match status" value="1"/>
</dbReference>
<dbReference type="PANTHER" id="PTHR14911">
    <property type="entry name" value="THUMP DOMAIN-CONTAINING"/>
    <property type="match status" value="1"/>
</dbReference>
<dbReference type="Proteomes" id="UP000673394">
    <property type="component" value="Unassembled WGS sequence"/>
</dbReference>
<sequence length="309" mass="33858">MEMRSLFGCEPNHGCVISDKNIDSGRSPFIRGKLAVMLLADDPAGIAAQVADAVRLDGDTFKIMFVGGGDERESFDFDRQRAIEKEIGWQIVGKAEMRRPDRLFGVAYAEGRYLFGEYEKSEALWLKYNDKPQPYSTALSTRVARAVVNIAAPTTEERVIDPCCGIGTVIIEALSMGISIVGFDNNPLALKGARINLAHFGMPDVVKLADMTTLEPRELTLAADEGAASAGWRAFDSAILDLPYNLCSKLPSAERMAMLRSAGRLADRVIIVTTELIDDDIAEAGFTITDRCIVRKGKFERQVIACRGE</sequence>
<organism evidence="2 3">
    <name type="scientific">Paenibacillus lignilyticus</name>
    <dbReference type="NCBI Taxonomy" id="1172615"/>
    <lineage>
        <taxon>Bacteria</taxon>
        <taxon>Bacillati</taxon>
        <taxon>Bacillota</taxon>
        <taxon>Bacilli</taxon>
        <taxon>Bacillales</taxon>
        <taxon>Paenibacillaceae</taxon>
        <taxon>Paenibacillus</taxon>
    </lineage>
</organism>
<evidence type="ECO:0000313" key="3">
    <source>
        <dbReference type="Proteomes" id="UP000673394"/>
    </source>
</evidence>
<dbReference type="CDD" id="cd02440">
    <property type="entry name" value="AdoMet_MTases"/>
    <property type="match status" value="1"/>
</dbReference>
<dbReference type="GO" id="GO:0008168">
    <property type="term" value="F:methyltransferase activity"/>
    <property type="evidence" value="ECO:0007669"/>
    <property type="project" value="UniProtKB-KW"/>
</dbReference>
<keyword evidence="2" id="KW-0489">Methyltransferase</keyword>
<protein>
    <submittedName>
        <fullName evidence="2">RsmD family RNA methyltransferase</fullName>
    </submittedName>
</protein>
<dbReference type="GO" id="GO:0032259">
    <property type="term" value="P:methylation"/>
    <property type="evidence" value="ECO:0007669"/>
    <property type="project" value="UniProtKB-KW"/>
</dbReference>
<feature type="domain" description="Ribosomal RNA large subunit methyltransferase K/L-like methyltransferase" evidence="1">
    <location>
        <begin position="135"/>
        <end position="213"/>
    </location>
</feature>
<name>A0ABS5CKG4_9BACL</name>